<protein>
    <submittedName>
        <fullName evidence="1 2">Molybdenum carrier protein</fullName>
    </submittedName>
</protein>
<dbReference type="InterPro" id="IPR024755">
    <property type="entry name" value="cpYpsA"/>
</dbReference>
<dbReference type="OrthoDB" id="283616at2"/>
<gene>
    <name evidence="2" type="ORF">B0H24_10681</name>
    <name evidence="1" type="ORF">BY455_1651</name>
</gene>
<accession>A0A2S6G1U9</accession>
<dbReference type="Proteomes" id="UP000239446">
    <property type="component" value="Unassembled WGS sequence"/>
</dbReference>
<dbReference type="Proteomes" id="UP000239648">
    <property type="component" value="Unassembled WGS sequence"/>
</dbReference>
<keyword evidence="4" id="KW-1185">Reference proteome</keyword>
<organism evidence="2 3">
    <name type="scientific">Marinobacter persicus</name>
    <dbReference type="NCBI Taxonomy" id="930118"/>
    <lineage>
        <taxon>Bacteria</taxon>
        <taxon>Pseudomonadati</taxon>
        <taxon>Pseudomonadota</taxon>
        <taxon>Gammaproteobacteria</taxon>
        <taxon>Pseudomonadales</taxon>
        <taxon>Marinobacteraceae</taxon>
        <taxon>Marinobacter</taxon>
    </lineage>
</organism>
<evidence type="ECO:0000313" key="4">
    <source>
        <dbReference type="Proteomes" id="UP000239648"/>
    </source>
</evidence>
<dbReference type="RefSeq" id="WP_104417647.1">
    <property type="nucleotide sequence ID" value="NZ_PTIT01000065.1"/>
</dbReference>
<evidence type="ECO:0000313" key="3">
    <source>
        <dbReference type="Proteomes" id="UP000239446"/>
    </source>
</evidence>
<evidence type="ECO:0000313" key="2">
    <source>
        <dbReference type="EMBL" id="PPK50547.1"/>
    </source>
</evidence>
<proteinExistence type="predicted"/>
<sequence length="188" mass="20060">MKARKFLSSVISGGQTGADRAALDAALERCFPAGGYCPKGRLAEDGPIPPRYPMEELSGGYRARTRKNIQAADGTVVFYHREIEGGTALTVSIALKEKSPLKLIDTETVAAETAMELISAFCIQHEIGILNVAGPRASKCESIYGYVYVVVKRMLLAQAASLDADSALGNDALTRNIPKNGQSAKCSH</sequence>
<dbReference type="SUPFAM" id="SSF102405">
    <property type="entry name" value="MCP/YpsA-like"/>
    <property type="match status" value="1"/>
</dbReference>
<dbReference type="AlphaFoldDB" id="A0A2S6G1U9"/>
<name>A0A2S6G1U9_9GAMM</name>
<dbReference type="Gene3D" id="3.40.50.450">
    <property type="match status" value="1"/>
</dbReference>
<dbReference type="Pfam" id="PF12694">
    <property type="entry name" value="cpYpsA"/>
    <property type="match status" value="1"/>
</dbReference>
<reference evidence="1 4" key="1">
    <citation type="submission" date="2018-02" db="EMBL/GenBank/DDBJ databases">
        <title>Deep subsurface shale carbon reservoir microbial communities from Ohio and West Virginia, USA.</title>
        <authorList>
            <person name="Wrighton K."/>
        </authorList>
    </citation>
    <scope>NUCLEOTIDE SEQUENCE [LARGE SCALE GENOMIC DNA]</scope>
    <source>
        <strain evidence="1 4">UTICA-S1B6</strain>
    </source>
</reference>
<dbReference type="EMBL" id="PTIU01000068">
    <property type="protein sequence ID" value="PPK50547.1"/>
    <property type="molecule type" value="Genomic_DNA"/>
</dbReference>
<comment type="caution">
    <text evidence="2">The sequence shown here is derived from an EMBL/GenBank/DDBJ whole genome shotgun (WGS) entry which is preliminary data.</text>
</comment>
<evidence type="ECO:0000313" key="1">
    <source>
        <dbReference type="EMBL" id="PPK49083.1"/>
    </source>
</evidence>
<dbReference type="EMBL" id="PTIT01000065">
    <property type="protein sequence ID" value="PPK49083.1"/>
    <property type="molecule type" value="Genomic_DNA"/>
</dbReference>
<reference evidence="2 3" key="2">
    <citation type="submission" date="2018-02" db="EMBL/GenBank/DDBJ databases">
        <title>Subsurface microbial communities from deep shales in Ohio and West Virginia, USA.</title>
        <authorList>
            <person name="Wrighton K."/>
        </authorList>
    </citation>
    <scope>NUCLEOTIDE SEQUENCE [LARGE SCALE GENOMIC DNA]</scope>
    <source>
        <strain evidence="2 3">UTICA-S1B9</strain>
    </source>
</reference>